<protein>
    <submittedName>
        <fullName evidence="1">Uncharacterized protein</fullName>
    </submittedName>
</protein>
<name>A0ACB6RGZ3_9PLEO</name>
<comment type="caution">
    <text evidence="1">The sequence shown here is derived from an EMBL/GenBank/DDBJ whole genome shotgun (WGS) entry which is preliminary data.</text>
</comment>
<sequence length="333" mass="37217">MVGWVDQGGQQASNHKPISGHEVLLHAPSRRGWKYSLPAAHRCGLLEREFDAMKTFRRADRTTTTLPTTSVWGKLGYENYPTYYYLARSQARNWRYPASNSEELRAYLVHPGDSEESLNRRGARDLETLTGRPDEADHLWWPASTASNEPVKGTSRRLIGGIQASWGGSEGITCQSDEDSTVGDTGQLMRRGGTSLVSGEGGAGRPARNPVCDPLRKTRWACHETLTSNAKRELEVCGELRPYIATELPRGVDLTPSLGSDPWWTWMAGRTTSGRGDYYVARENGCACRCINRWDRSLGRRASDTCLRSKQELPRRERFDWAQPCDDPAGKLG</sequence>
<gene>
    <name evidence="1" type="ORF">BDR25DRAFT_348648</name>
</gene>
<evidence type="ECO:0000313" key="1">
    <source>
        <dbReference type="EMBL" id="KAF2478391.1"/>
    </source>
</evidence>
<dbReference type="Proteomes" id="UP000799755">
    <property type="component" value="Unassembled WGS sequence"/>
</dbReference>
<proteinExistence type="predicted"/>
<evidence type="ECO:0000313" key="2">
    <source>
        <dbReference type="Proteomes" id="UP000799755"/>
    </source>
</evidence>
<organism evidence="1 2">
    <name type="scientific">Lindgomyces ingoldianus</name>
    <dbReference type="NCBI Taxonomy" id="673940"/>
    <lineage>
        <taxon>Eukaryota</taxon>
        <taxon>Fungi</taxon>
        <taxon>Dikarya</taxon>
        <taxon>Ascomycota</taxon>
        <taxon>Pezizomycotina</taxon>
        <taxon>Dothideomycetes</taxon>
        <taxon>Pleosporomycetidae</taxon>
        <taxon>Pleosporales</taxon>
        <taxon>Lindgomycetaceae</taxon>
        <taxon>Lindgomyces</taxon>
    </lineage>
</organism>
<dbReference type="EMBL" id="MU003492">
    <property type="protein sequence ID" value="KAF2478391.1"/>
    <property type="molecule type" value="Genomic_DNA"/>
</dbReference>
<accession>A0ACB6RGZ3</accession>
<keyword evidence="2" id="KW-1185">Reference proteome</keyword>
<reference evidence="1" key="1">
    <citation type="journal article" date="2020" name="Stud. Mycol.">
        <title>101 Dothideomycetes genomes: a test case for predicting lifestyles and emergence of pathogens.</title>
        <authorList>
            <person name="Haridas S."/>
            <person name="Albert R."/>
            <person name="Binder M."/>
            <person name="Bloem J."/>
            <person name="Labutti K."/>
            <person name="Salamov A."/>
            <person name="Andreopoulos B."/>
            <person name="Baker S."/>
            <person name="Barry K."/>
            <person name="Bills G."/>
            <person name="Bluhm B."/>
            <person name="Cannon C."/>
            <person name="Castanera R."/>
            <person name="Culley D."/>
            <person name="Daum C."/>
            <person name="Ezra D."/>
            <person name="Gonzalez J."/>
            <person name="Henrissat B."/>
            <person name="Kuo A."/>
            <person name="Liang C."/>
            <person name="Lipzen A."/>
            <person name="Lutzoni F."/>
            <person name="Magnuson J."/>
            <person name="Mondo S."/>
            <person name="Nolan M."/>
            <person name="Ohm R."/>
            <person name="Pangilinan J."/>
            <person name="Park H.-J."/>
            <person name="Ramirez L."/>
            <person name="Alfaro M."/>
            <person name="Sun H."/>
            <person name="Tritt A."/>
            <person name="Yoshinaga Y."/>
            <person name="Zwiers L.-H."/>
            <person name="Turgeon B."/>
            <person name="Goodwin S."/>
            <person name="Spatafora J."/>
            <person name="Crous P."/>
            <person name="Grigoriev I."/>
        </authorList>
    </citation>
    <scope>NUCLEOTIDE SEQUENCE</scope>
    <source>
        <strain evidence="1">ATCC 200398</strain>
    </source>
</reference>